<dbReference type="InterPro" id="IPR001647">
    <property type="entry name" value="HTH_TetR"/>
</dbReference>
<evidence type="ECO:0000313" key="6">
    <source>
        <dbReference type="EMBL" id="MFA0809562.1"/>
    </source>
</evidence>
<keyword evidence="1" id="KW-0805">Transcription regulation</keyword>
<evidence type="ECO:0000259" key="5">
    <source>
        <dbReference type="PROSITE" id="PS50977"/>
    </source>
</evidence>
<organism evidence="6 7">
    <name type="scientific">Microbulbifer epialgicus</name>
    <dbReference type="NCBI Taxonomy" id="393907"/>
    <lineage>
        <taxon>Bacteria</taxon>
        <taxon>Pseudomonadati</taxon>
        <taxon>Pseudomonadota</taxon>
        <taxon>Gammaproteobacteria</taxon>
        <taxon>Cellvibrionales</taxon>
        <taxon>Microbulbiferaceae</taxon>
        <taxon>Microbulbifer</taxon>
    </lineage>
</organism>
<dbReference type="InterPro" id="IPR009057">
    <property type="entry name" value="Homeodomain-like_sf"/>
</dbReference>
<accession>A0ABV4NUB7</accession>
<evidence type="ECO:0000313" key="7">
    <source>
        <dbReference type="Proteomes" id="UP001569428"/>
    </source>
</evidence>
<feature type="domain" description="HTH tetR-type" evidence="5">
    <location>
        <begin position="9"/>
        <end position="69"/>
    </location>
</feature>
<dbReference type="PANTHER" id="PTHR47506">
    <property type="entry name" value="TRANSCRIPTIONAL REGULATORY PROTEIN"/>
    <property type="match status" value="1"/>
</dbReference>
<dbReference type="InterPro" id="IPR036271">
    <property type="entry name" value="Tet_transcr_reg_TetR-rel_C_sf"/>
</dbReference>
<reference evidence="6 7" key="1">
    <citation type="submission" date="2024-08" db="EMBL/GenBank/DDBJ databases">
        <authorList>
            <person name="Ishaq N."/>
        </authorList>
    </citation>
    <scope>NUCLEOTIDE SEQUENCE [LARGE SCALE GENOMIC DNA]</scope>
    <source>
        <strain evidence="6 7">DSM 18651</strain>
    </source>
</reference>
<sequence>MPYTKEHKEITRRRILESAFRLFTVKGFDGVTVDGVMNDCGLTRGAFYAHFDSKAVLYRESLKFAVNGTKLAELKPDGTTDKAWLCQLLDGYLSLEHVRGEYPCPLAFLATDIAMHDEETKATYANVYDGMNKAILEYAKSYVDCDEDDILSVTAMLIGAVAIARIIGNENSVTKLLQACRQQAGLKLGGI</sequence>
<dbReference type="PANTHER" id="PTHR47506:SF7">
    <property type="entry name" value="TRANSCRIPTIONAL REGULATORY PROTEIN"/>
    <property type="match status" value="1"/>
</dbReference>
<dbReference type="Pfam" id="PF00440">
    <property type="entry name" value="TetR_N"/>
    <property type="match status" value="1"/>
</dbReference>
<protein>
    <submittedName>
        <fullName evidence="6">TetR/AcrR family transcriptional regulator</fullName>
    </submittedName>
</protein>
<dbReference type="SUPFAM" id="SSF46689">
    <property type="entry name" value="Homeodomain-like"/>
    <property type="match status" value="1"/>
</dbReference>
<dbReference type="EMBL" id="JBGMEK010000002">
    <property type="protein sequence ID" value="MFA0809562.1"/>
    <property type="molecule type" value="Genomic_DNA"/>
</dbReference>
<dbReference type="RefSeq" id="WP_371837182.1">
    <property type="nucleotide sequence ID" value="NZ_JBGMEK010000002.1"/>
</dbReference>
<keyword evidence="3" id="KW-0804">Transcription</keyword>
<dbReference type="Gene3D" id="1.10.10.60">
    <property type="entry name" value="Homeodomain-like"/>
    <property type="match status" value="1"/>
</dbReference>
<keyword evidence="7" id="KW-1185">Reference proteome</keyword>
<dbReference type="PRINTS" id="PR00455">
    <property type="entry name" value="HTHTETR"/>
</dbReference>
<proteinExistence type="predicted"/>
<gene>
    <name evidence="6" type="ORF">ACCI49_01410</name>
</gene>
<dbReference type="InterPro" id="IPR023772">
    <property type="entry name" value="DNA-bd_HTH_TetR-type_CS"/>
</dbReference>
<feature type="DNA-binding region" description="H-T-H motif" evidence="4">
    <location>
        <begin position="32"/>
        <end position="51"/>
    </location>
</feature>
<dbReference type="PROSITE" id="PS01081">
    <property type="entry name" value="HTH_TETR_1"/>
    <property type="match status" value="1"/>
</dbReference>
<keyword evidence="2 4" id="KW-0238">DNA-binding</keyword>
<evidence type="ECO:0000256" key="4">
    <source>
        <dbReference type="PROSITE-ProRule" id="PRU00335"/>
    </source>
</evidence>
<evidence type="ECO:0000256" key="3">
    <source>
        <dbReference type="ARBA" id="ARBA00023163"/>
    </source>
</evidence>
<dbReference type="PROSITE" id="PS50977">
    <property type="entry name" value="HTH_TETR_2"/>
    <property type="match status" value="1"/>
</dbReference>
<evidence type="ECO:0000256" key="1">
    <source>
        <dbReference type="ARBA" id="ARBA00023015"/>
    </source>
</evidence>
<dbReference type="Proteomes" id="UP001569428">
    <property type="component" value="Unassembled WGS sequence"/>
</dbReference>
<dbReference type="SUPFAM" id="SSF48498">
    <property type="entry name" value="Tetracyclin repressor-like, C-terminal domain"/>
    <property type="match status" value="1"/>
</dbReference>
<name>A0ABV4NUB7_9GAMM</name>
<dbReference type="Gene3D" id="1.10.357.10">
    <property type="entry name" value="Tetracycline Repressor, domain 2"/>
    <property type="match status" value="1"/>
</dbReference>
<comment type="caution">
    <text evidence="6">The sequence shown here is derived from an EMBL/GenBank/DDBJ whole genome shotgun (WGS) entry which is preliminary data.</text>
</comment>
<evidence type="ECO:0000256" key="2">
    <source>
        <dbReference type="ARBA" id="ARBA00023125"/>
    </source>
</evidence>